<organism evidence="1 3">
    <name type="scientific">Pristionchus fissidentatus</name>
    <dbReference type="NCBI Taxonomy" id="1538716"/>
    <lineage>
        <taxon>Eukaryota</taxon>
        <taxon>Metazoa</taxon>
        <taxon>Ecdysozoa</taxon>
        <taxon>Nematoda</taxon>
        <taxon>Chromadorea</taxon>
        <taxon>Rhabditida</taxon>
        <taxon>Rhabditina</taxon>
        <taxon>Diplogasteromorpha</taxon>
        <taxon>Diplogasteroidea</taxon>
        <taxon>Neodiplogasteridae</taxon>
        <taxon>Pristionchus</taxon>
    </lineage>
</organism>
<dbReference type="EMBL" id="BTSY01000327">
    <property type="protein sequence ID" value="GMT37898.1"/>
    <property type="molecule type" value="Genomic_DNA"/>
</dbReference>
<dbReference type="AlphaFoldDB" id="A0AAV5W3L9"/>
<evidence type="ECO:0000313" key="2">
    <source>
        <dbReference type="EMBL" id="GMT37898.1"/>
    </source>
</evidence>
<dbReference type="Proteomes" id="UP001432322">
    <property type="component" value="Unassembled WGS sequence"/>
</dbReference>
<feature type="non-terminal residue" evidence="1">
    <location>
        <position position="72"/>
    </location>
</feature>
<keyword evidence="3" id="KW-1185">Reference proteome</keyword>
<accession>A0AAV5W3L9</accession>
<sequence>RTQNLSVIHRIYSSNYLHEHLILLIISDNRKYGTVFPALSDSFLHDFWDRTIFIPIQCANASKSISDIAPPF</sequence>
<feature type="non-terminal residue" evidence="1">
    <location>
        <position position="1"/>
    </location>
</feature>
<name>A0AAV5W3L9_9BILA</name>
<reference evidence="1" key="1">
    <citation type="submission" date="2023-10" db="EMBL/GenBank/DDBJ databases">
        <title>Genome assembly of Pristionchus species.</title>
        <authorList>
            <person name="Yoshida K."/>
            <person name="Sommer R.J."/>
        </authorList>
    </citation>
    <scope>NUCLEOTIDE SEQUENCE</scope>
    <source>
        <strain evidence="1">RS5133</strain>
    </source>
</reference>
<protein>
    <submittedName>
        <fullName evidence="1">Uncharacterized protein</fullName>
    </submittedName>
</protein>
<comment type="caution">
    <text evidence="1">The sequence shown here is derived from an EMBL/GenBank/DDBJ whole genome shotgun (WGS) entry which is preliminary data.</text>
</comment>
<dbReference type="EMBL" id="BTSY01000005">
    <property type="protein sequence ID" value="GMT26390.1"/>
    <property type="molecule type" value="Genomic_DNA"/>
</dbReference>
<proteinExistence type="predicted"/>
<evidence type="ECO:0000313" key="1">
    <source>
        <dbReference type="EMBL" id="GMT26390.1"/>
    </source>
</evidence>
<evidence type="ECO:0000313" key="3">
    <source>
        <dbReference type="Proteomes" id="UP001432322"/>
    </source>
</evidence>
<gene>
    <name evidence="1" type="ORF">PFISCL1PPCAC_17687</name>
    <name evidence="2" type="ORF">PFISCL1PPCAC_29195</name>
</gene>